<evidence type="ECO:0000256" key="9">
    <source>
        <dbReference type="PROSITE-ProRule" id="PRU00042"/>
    </source>
</evidence>
<evidence type="ECO:0000256" key="5">
    <source>
        <dbReference type="ARBA" id="ARBA00022833"/>
    </source>
</evidence>
<keyword evidence="2" id="KW-0479">Metal-binding</keyword>
<sequence length="318" mass="37300">MPFECKICKRKFKTKNRQIKHSSNKCGRNRLTCIWCDKTFKRIGGLTDHLRLHTNERPFDCDECSEEFPSLLKQHNHIFIKHGRGEGGKCKVCYKMFYKSSYLAAHMRVHTGGKSFSCPICGMTFTRKEGLARHSAIHSKDRPTVSCTMCPKTFATKDCLKIHVSRTHFKIRPYPCEICGKRYFCKQELDDHIESHLNEKPHQCQQCGKRYSQRGGLRGHIKRAHRNGRKVKCLECQHSFVDQTALKRHHLQIHSNPSERPLGCLFCTRRFFNKQSWESHVRTHIKEKPYFCKSCPSSFGYSSNLAIHIKRMHKWDDL</sequence>
<dbReference type="SUPFAM" id="SSF57667">
    <property type="entry name" value="beta-beta-alpha zinc fingers"/>
    <property type="match status" value="7"/>
</dbReference>
<dbReference type="InterPro" id="IPR013087">
    <property type="entry name" value="Znf_C2H2_type"/>
</dbReference>
<gene>
    <name evidence="11" type="ORF">ODALV1_LOCUS22912</name>
</gene>
<evidence type="ECO:0000313" key="11">
    <source>
        <dbReference type="EMBL" id="CAL8129151.1"/>
    </source>
</evidence>
<protein>
    <recommendedName>
        <fullName evidence="10">C2H2-type domain-containing protein</fullName>
    </recommendedName>
</protein>
<dbReference type="Proteomes" id="UP001642540">
    <property type="component" value="Unassembled WGS sequence"/>
</dbReference>
<accession>A0ABP1RJF9</accession>
<dbReference type="PANTHER" id="PTHR47772">
    <property type="entry name" value="ZINC FINGER PROTEIN 200"/>
    <property type="match status" value="1"/>
</dbReference>
<keyword evidence="12" id="KW-1185">Reference proteome</keyword>
<dbReference type="PROSITE" id="PS00028">
    <property type="entry name" value="ZINC_FINGER_C2H2_1"/>
    <property type="match status" value="9"/>
</dbReference>
<evidence type="ECO:0000256" key="3">
    <source>
        <dbReference type="ARBA" id="ARBA00022737"/>
    </source>
</evidence>
<feature type="domain" description="C2H2-type" evidence="10">
    <location>
        <begin position="262"/>
        <end position="289"/>
    </location>
</feature>
<feature type="domain" description="C2H2-type" evidence="10">
    <location>
        <begin position="202"/>
        <end position="230"/>
    </location>
</feature>
<keyword evidence="5" id="KW-0862">Zinc</keyword>
<name>A0ABP1RJF9_9HEXA</name>
<evidence type="ECO:0000259" key="10">
    <source>
        <dbReference type="PROSITE" id="PS50157"/>
    </source>
</evidence>
<evidence type="ECO:0000256" key="8">
    <source>
        <dbReference type="ARBA" id="ARBA00023242"/>
    </source>
</evidence>
<evidence type="ECO:0000256" key="6">
    <source>
        <dbReference type="ARBA" id="ARBA00023015"/>
    </source>
</evidence>
<dbReference type="PROSITE" id="PS50157">
    <property type="entry name" value="ZINC_FINGER_C2H2_2"/>
    <property type="match status" value="9"/>
</dbReference>
<keyword evidence="6" id="KW-0805">Transcription regulation</keyword>
<organism evidence="11 12">
    <name type="scientific">Orchesella dallaii</name>
    <dbReference type="NCBI Taxonomy" id="48710"/>
    <lineage>
        <taxon>Eukaryota</taxon>
        <taxon>Metazoa</taxon>
        <taxon>Ecdysozoa</taxon>
        <taxon>Arthropoda</taxon>
        <taxon>Hexapoda</taxon>
        <taxon>Collembola</taxon>
        <taxon>Entomobryomorpha</taxon>
        <taxon>Entomobryoidea</taxon>
        <taxon>Orchesellidae</taxon>
        <taxon>Orchesellinae</taxon>
        <taxon>Orchesella</taxon>
    </lineage>
</organism>
<evidence type="ECO:0000313" key="12">
    <source>
        <dbReference type="Proteomes" id="UP001642540"/>
    </source>
</evidence>
<evidence type="ECO:0000256" key="7">
    <source>
        <dbReference type="ARBA" id="ARBA00023163"/>
    </source>
</evidence>
<evidence type="ECO:0000256" key="4">
    <source>
        <dbReference type="ARBA" id="ARBA00022771"/>
    </source>
</evidence>
<feature type="domain" description="C2H2-type" evidence="10">
    <location>
        <begin position="174"/>
        <end position="201"/>
    </location>
</feature>
<feature type="domain" description="C2H2-type" evidence="10">
    <location>
        <begin position="145"/>
        <end position="173"/>
    </location>
</feature>
<keyword evidence="7" id="KW-0804">Transcription</keyword>
<feature type="domain" description="C2H2-type" evidence="10">
    <location>
        <begin position="116"/>
        <end position="143"/>
    </location>
</feature>
<proteinExistence type="predicted"/>
<evidence type="ECO:0000256" key="1">
    <source>
        <dbReference type="ARBA" id="ARBA00004123"/>
    </source>
</evidence>
<evidence type="ECO:0000256" key="2">
    <source>
        <dbReference type="ARBA" id="ARBA00022723"/>
    </source>
</evidence>
<feature type="domain" description="C2H2-type" evidence="10">
    <location>
        <begin position="290"/>
        <end position="318"/>
    </location>
</feature>
<feature type="domain" description="C2H2-type" evidence="10">
    <location>
        <begin position="231"/>
        <end position="259"/>
    </location>
</feature>
<keyword evidence="3" id="KW-0677">Repeat</keyword>
<comment type="caution">
    <text evidence="11">The sequence shown here is derived from an EMBL/GenBank/DDBJ whole genome shotgun (WGS) entry which is preliminary data.</text>
</comment>
<keyword evidence="4 9" id="KW-0863">Zinc-finger</keyword>
<dbReference type="InterPro" id="IPR036236">
    <property type="entry name" value="Znf_C2H2_sf"/>
</dbReference>
<dbReference type="SMART" id="SM00355">
    <property type="entry name" value="ZnF_C2H2"/>
    <property type="match status" value="11"/>
</dbReference>
<dbReference type="Gene3D" id="3.30.160.60">
    <property type="entry name" value="Classic Zinc Finger"/>
    <property type="match status" value="7"/>
</dbReference>
<dbReference type="Pfam" id="PF13894">
    <property type="entry name" value="zf-C2H2_4"/>
    <property type="match status" value="1"/>
</dbReference>
<reference evidence="11 12" key="1">
    <citation type="submission" date="2024-08" db="EMBL/GenBank/DDBJ databases">
        <authorList>
            <person name="Cucini C."/>
            <person name="Frati F."/>
        </authorList>
    </citation>
    <scope>NUCLEOTIDE SEQUENCE [LARGE SCALE GENOMIC DNA]</scope>
</reference>
<dbReference type="EMBL" id="CAXLJM020000076">
    <property type="protein sequence ID" value="CAL8129151.1"/>
    <property type="molecule type" value="Genomic_DNA"/>
</dbReference>
<dbReference type="PANTHER" id="PTHR47772:SF13">
    <property type="entry name" value="GASTRULA ZINC FINGER PROTEIN XLCGF49.1-LIKE-RELATED"/>
    <property type="match status" value="1"/>
</dbReference>
<feature type="domain" description="C2H2-type" evidence="10">
    <location>
        <begin position="88"/>
        <end position="115"/>
    </location>
</feature>
<dbReference type="Pfam" id="PF00096">
    <property type="entry name" value="zf-C2H2"/>
    <property type="match status" value="6"/>
</dbReference>
<feature type="domain" description="C2H2-type" evidence="10">
    <location>
        <begin position="31"/>
        <end position="58"/>
    </location>
</feature>
<keyword evidence="8" id="KW-0539">Nucleus</keyword>
<dbReference type="InterPro" id="IPR050636">
    <property type="entry name" value="C2H2-ZF_domain-containing"/>
</dbReference>
<comment type="subcellular location">
    <subcellularLocation>
        <location evidence="1">Nucleus</location>
    </subcellularLocation>
</comment>